<dbReference type="SUPFAM" id="SSF50985">
    <property type="entry name" value="RCC1/BLIP-II"/>
    <property type="match status" value="1"/>
</dbReference>
<dbReference type="PANTHER" id="PTHR22870">
    <property type="entry name" value="REGULATOR OF CHROMOSOME CONDENSATION"/>
    <property type="match status" value="1"/>
</dbReference>
<name>A0A6J1CQR8_MOMCH</name>
<dbReference type="RefSeq" id="XP_022143919.1">
    <property type="nucleotide sequence ID" value="XM_022288227.1"/>
</dbReference>
<dbReference type="AlphaFoldDB" id="A0A6J1CQR8"/>
<dbReference type="InterPro" id="IPR000408">
    <property type="entry name" value="Reg_chr_condens"/>
</dbReference>
<feature type="repeat" description="RCC1" evidence="2">
    <location>
        <begin position="371"/>
        <end position="421"/>
    </location>
</feature>
<evidence type="ECO:0000256" key="2">
    <source>
        <dbReference type="PROSITE-ProRule" id="PRU00235"/>
    </source>
</evidence>
<evidence type="ECO:0000313" key="3">
    <source>
        <dbReference type="Proteomes" id="UP000504603"/>
    </source>
</evidence>
<evidence type="ECO:0000313" key="4">
    <source>
        <dbReference type="RefSeq" id="XP_022143919.1"/>
    </source>
</evidence>
<dbReference type="InterPro" id="IPR051210">
    <property type="entry name" value="Ub_ligase/GEF_domain"/>
</dbReference>
<dbReference type="InterPro" id="IPR009091">
    <property type="entry name" value="RCC1/BLIP-II"/>
</dbReference>
<protein>
    <submittedName>
        <fullName evidence="4">E3 ubiquitin-protein ligase HERC2-like isoform X2</fullName>
    </submittedName>
</protein>
<reference evidence="4" key="1">
    <citation type="submission" date="2025-08" db="UniProtKB">
        <authorList>
            <consortium name="RefSeq"/>
        </authorList>
    </citation>
    <scope>IDENTIFICATION</scope>
    <source>
        <strain evidence="4">OHB3-1</strain>
    </source>
</reference>
<feature type="repeat" description="RCC1" evidence="2">
    <location>
        <begin position="74"/>
        <end position="126"/>
    </location>
</feature>
<accession>A0A6J1CQR8</accession>
<evidence type="ECO:0000256" key="1">
    <source>
        <dbReference type="ARBA" id="ARBA00022737"/>
    </source>
</evidence>
<keyword evidence="3" id="KW-1185">Reference proteome</keyword>
<sequence>MKEENAGGENGAKMAKKTDAAVYMWGYLPGALQDKSLMLSPEPVRLPGSIDGGDSWKEVCGGGCGFAMAISESGKLITWGAADEEGQSYLTSGKHGETPEAFPLPTEALVVKADAGWAHCVSVIENGEVYTWGWSECIPSMKTLRDLAIGGGSLKDSTGKQGLPTTDQVGGPQEAKIVDRMDSQLDNKRVGEETVKRRKINSVKEDAEISSPGDDLFTALPCLVNFGPGVKISAVAAGGRHTLVLSDMGQVWGWGHGGEGQLGLGSRVKMVSSPHIIPCIELPTSAKDRSSVIYQGSKIAAGKVLGNYVKGIACGGRHSVVLTDTGALLTFGWGLYGQTIPRLLDAPILESKRAKQISCGARHNAVLTDDGQLFSWGWNKYGQLGLGDSIDRNIPSKVSIEGCLPQNVSCGWWHTLMLAEAEPSN</sequence>
<dbReference type="PRINTS" id="PR00633">
    <property type="entry name" value="RCCNDNSATION"/>
</dbReference>
<dbReference type="PANTHER" id="PTHR22870:SF413">
    <property type="entry name" value="REGULATOR OF CHROMOSOME CONDENSATION (RCC1) FAMILY PROTEIN"/>
    <property type="match status" value="1"/>
</dbReference>
<dbReference type="Pfam" id="PF13540">
    <property type="entry name" value="RCC1_2"/>
    <property type="match status" value="2"/>
</dbReference>
<dbReference type="PROSITE" id="PS50012">
    <property type="entry name" value="RCC1_3"/>
    <property type="match status" value="3"/>
</dbReference>
<keyword evidence="1" id="KW-0677">Repeat</keyword>
<dbReference type="GeneID" id="111013720"/>
<dbReference type="Proteomes" id="UP000504603">
    <property type="component" value="Unplaced"/>
</dbReference>
<dbReference type="PROSITE" id="PS00626">
    <property type="entry name" value="RCC1_2"/>
    <property type="match status" value="2"/>
</dbReference>
<gene>
    <name evidence="4" type="primary">LOC111013720</name>
</gene>
<feature type="repeat" description="RCC1" evidence="2">
    <location>
        <begin position="249"/>
        <end position="325"/>
    </location>
</feature>
<proteinExistence type="predicted"/>
<dbReference type="Gene3D" id="2.130.10.30">
    <property type="entry name" value="Regulator of chromosome condensation 1/beta-lactamase-inhibitor protein II"/>
    <property type="match status" value="3"/>
</dbReference>
<dbReference type="Pfam" id="PF00415">
    <property type="entry name" value="RCC1"/>
    <property type="match status" value="1"/>
</dbReference>
<organism evidence="3 4">
    <name type="scientific">Momordica charantia</name>
    <name type="common">Bitter gourd</name>
    <name type="synonym">Balsam pear</name>
    <dbReference type="NCBI Taxonomy" id="3673"/>
    <lineage>
        <taxon>Eukaryota</taxon>
        <taxon>Viridiplantae</taxon>
        <taxon>Streptophyta</taxon>
        <taxon>Embryophyta</taxon>
        <taxon>Tracheophyta</taxon>
        <taxon>Spermatophyta</taxon>
        <taxon>Magnoliopsida</taxon>
        <taxon>eudicotyledons</taxon>
        <taxon>Gunneridae</taxon>
        <taxon>Pentapetalae</taxon>
        <taxon>rosids</taxon>
        <taxon>fabids</taxon>
        <taxon>Cucurbitales</taxon>
        <taxon>Cucurbitaceae</taxon>
        <taxon>Momordiceae</taxon>
        <taxon>Momordica</taxon>
    </lineage>
</organism>